<comment type="caution">
    <text evidence="1">The sequence shown here is derived from an EMBL/GenBank/DDBJ whole genome shotgun (WGS) entry which is preliminary data.</text>
</comment>
<accession>A0ABW2V4Z4</accession>
<organism evidence="1 2">
    <name type="scientific">Paenibacillus thermoaerophilus</name>
    <dbReference type="NCBI Taxonomy" id="1215385"/>
    <lineage>
        <taxon>Bacteria</taxon>
        <taxon>Bacillati</taxon>
        <taxon>Bacillota</taxon>
        <taxon>Bacilli</taxon>
        <taxon>Bacillales</taxon>
        <taxon>Paenibacillaceae</taxon>
        <taxon>Paenibacillus</taxon>
    </lineage>
</organism>
<proteinExistence type="predicted"/>
<sequence length="226" mass="25943">MFKHLFGVMNEMLDELARRYADPAHADSLDELDRELAELKRMSDQCIEGWLLFEERISRLSALRHGSSAEGDSVKHSAQTDGNELDEWTAMHLKARENAAFEQAQGYYQLRMYDEAIRLLEPLAERQPDFILARLYLAMGYLKSERFEDAYRQFQFVQSFSEHAKIKSISFNAMGCIQAKRLYPEKAAELFKLAYEADPTNRDALTNLECFSQAGSGHRLSVIGLS</sequence>
<reference evidence="2" key="1">
    <citation type="journal article" date="2019" name="Int. J. Syst. Evol. Microbiol.">
        <title>The Global Catalogue of Microorganisms (GCM) 10K type strain sequencing project: providing services to taxonomists for standard genome sequencing and annotation.</title>
        <authorList>
            <consortium name="The Broad Institute Genomics Platform"/>
            <consortium name="The Broad Institute Genome Sequencing Center for Infectious Disease"/>
            <person name="Wu L."/>
            <person name="Ma J."/>
        </authorList>
    </citation>
    <scope>NUCLEOTIDE SEQUENCE [LARGE SCALE GENOMIC DNA]</scope>
    <source>
        <strain evidence="2">JCM 18657</strain>
    </source>
</reference>
<protein>
    <recommendedName>
        <fullName evidence="3">Tetratricopeptide repeat-containing protein</fullName>
    </recommendedName>
</protein>
<evidence type="ECO:0008006" key="3">
    <source>
        <dbReference type="Google" id="ProtNLM"/>
    </source>
</evidence>
<evidence type="ECO:0000313" key="2">
    <source>
        <dbReference type="Proteomes" id="UP001596528"/>
    </source>
</evidence>
<dbReference type="Gene3D" id="1.25.40.10">
    <property type="entry name" value="Tetratricopeptide repeat domain"/>
    <property type="match status" value="1"/>
</dbReference>
<evidence type="ECO:0000313" key="1">
    <source>
        <dbReference type="EMBL" id="MFC7750495.1"/>
    </source>
</evidence>
<dbReference type="RefSeq" id="WP_138787906.1">
    <property type="nucleotide sequence ID" value="NZ_JBHTGQ010000023.1"/>
</dbReference>
<dbReference type="EMBL" id="JBHTGQ010000023">
    <property type="protein sequence ID" value="MFC7750495.1"/>
    <property type="molecule type" value="Genomic_DNA"/>
</dbReference>
<dbReference type="Proteomes" id="UP001596528">
    <property type="component" value="Unassembled WGS sequence"/>
</dbReference>
<dbReference type="InterPro" id="IPR011990">
    <property type="entry name" value="TPR-like_helical_dom_sf"/>
</dbReference>
<keyword evidence="2" id="KW-1185">Reference proteome</keyword>
<dbReference type="SUPFAM" id="SSF48452">
    <property type="entry name" value="TPR-like"/>
    <property type="match status" value="1"/>
</dbReference>
<gene>
    <name evidence="1" type="ORF">ACFQWB_11230</name>
</gene>
<name>A0ABW2V4Z4_9BACL</name>